<sequence length="413" mass="45460">MLSAQVIVLPLDITMMGILSPMVMDDLVMKNSEFILASNVYNILFAGFFIASGVIVSRIGYRYALVISAVLFALASVLCALSMSSTHLIIFRAMQGLAASMVLISCLAFIRTEFPGRKVMLPMAMFSIYIAIGNVVGPLVTTLLAEIASWRWVFYINIPITLLATVAVSFLSSNKPVKSGTQNETFLPWFLFGIVLSLIVLLISYSETASYIVYGLCLVAIFLVYTAVLDTYSAWSNNAWVKSCRTCFGRFSVTGFLYEVGYWAMLFYMPIIGRVVFQFDDLQTAIFCLIIAIPLVSSQVLSIPIIKCKNRKFLYQLSATGAALSALTSAYLFSLDNDLLLLMTIAMLGFFVSLVNSDVTASALMSVKQEQSGFYAGLNTAVRYSGFGIGTLFHQHIQLNTFKSSAEKYTCSE</sequence>
<evidence type="ECO:0000256" key="2">
    <source>
        <dbReference type="ARBA" id="ARBA00022448"/>
    </source>
</evidence>
<feature type="transmembrane region" description="Helical" evidence="6">
    <location>
        <begin position="186"/>
        <end position="205"/>
    </location>
</feature>
<dbReference type="Gene3D" id="1.20.1720.10">
    <property type="entry name" value="Multidrug resistance protein D"/>
    <property type="match status" value="1"/>
</dbReference>
<feature type="transmembrane region" description="Helical" evidence="6">
    <location>
        <begin position="313"/>
        <end position="333"/>
    </location>
</feature>
<feature type="transmembrane region" description="Helical" evidence="6">
    <location>
        <begin position="36"/>
        <end position="56"/>
    </location>
</feature>
<comment type="caution">
    <text evidence="8">The sequence shown here is derived from an EMBL/GenBank/DDBJ whole genome shotgun (WGS) entry which is preliminary data.</text>
</comment>
<comment type="subcellular location">
    <subcellularLocation>
        <location evidence="1">Membrane</location>
        <topology evidence="1">Multi-pass membrane protein</topology>
    </subcellularLocation>
</comment>
<dbReference type="STRING" id="62101.AB835_11860"/>
<organism evidence="8 9">
    <name type="scientific">Candidatus Endobugula sertula</name>
    <name type="common">Bugula neritina bacterial symbiont</name>
    <dbReference type="NCBI Taxonomy" id="62101"/>
    <lineage>
        <taxon>Bacteria</taxon>
        <taxon>Pseudomonadati</taxon>
        <taxon>Pseudomonadota</taxon>
        <taxon>Gammaproteobacteria</taxon>
        <taxon>Cellvibrionales</taxon>
        <taxon>Cellvibrionaceae</taxon>
        <taxon>Candidatus Endobugula</taxon>
    </lineage>
</organism>
<dbReference type="GO" id="GO:0022857">
    <property type="term" value="F:transmembrane transporter activity"/>
    <property type="evidence" value="ECO:0007669"/>
    <property type="project" value="InterPro"/>
</dbReference>
<evidence type="ECO:0000256" key="5">
    <source>
        <dbReference type="ARBA" id="ARBA00023136"/>
    </source>
</evidence>
<feature type="transmembrane region" description="Helical" evidence="6">
    <location>
        <begin position="339"/>
        <end position="359"/>
    </location>
</feature>
<gene>
    <name evidence="8" type="ORF">AB835_11860</name>
</gene>
<evidence type="ECO:0000256" key="3">
    <source>
        <dbReference type="ARBA" id="ARBA00022692"/>
    </source>
</evidence>
<feature type="transmembrane region" description="Helical" evidence="6">
    <location>
        <begin position="152"/>
        <end position="174"/>
    </location>
</feature>
<protein>
    <recommendedName>
        <fullName evidence="7">Major facilitator superfamily (MFS) profile domain-containing protein</fullName>
    </recommendedName>
</protein>
<dbReference type="InterPro" id="IPR036259">
    <property type="entry name" value="MFS_trans_sf"/>
</dbReference>
<keyword evidence="2" id="KW-0813">Transport</keyword>
<dbReference type="Gene3D" id="1.20.1250.20">
    <property type="entry name" value="MFS general substrate transporter like domains"/>
    <property type="match status" value="1"/>
</dbReference>
<dbReference type="EMBL" id="MDLC01000049">
    <property type="protein sequence ID" value="ODS22846.1"/>
    <property type="molecule type" value="Genomic_DNA"/>
</dbReference>
<feature type="transmembrane region" description="Helical" evidence="6">
    <location>
        <begin position="256"/>
        <end position="277"/>
    </location>
</feature>
<feature type="transmembrane region" description="Helical" evidence="6">
    <location>
        <begin position="63"/>
        <end position="83"/>
    </location>
</feature>
<evidence type="ECO:0000256" key="4">
    <source>
        <dbReference type="ARBA" id="ARBA00022989"/>
    </source>
</evidence>
<keyword evidence="4 6" id="KW-1133">Transmembrane helix</keyword>
<proteinExistence type="predicted"/>
<accession>A0A1D2QMP2</accession>
<dbReference type="GO" id="GO:0016020">
    <property type="term" value="C:membrane"/>
    <property type="evidence" value="ECO:0007669"/>
    <property type="project" value="UniProtKB-SubCell"/>
</dbReference>
<evidence type="ECO:0000256" key="6">
    <source>
        <dbReference type="SAM" id="Phobius"/>
    </source>
</evidence>
<dbReference type="Proteomes" id="UP000242502">
    <property type="component" value="Unassembled WGS sequence"/>
</dbReference>
<feature type="transmembrane region" description="Helical" evidence="6">
    <location>
        <begin position="7"/>
        <end position="24"/>
    </location>
</feature>
<keyword evidence="5 6" id="KW-0472">Membrane</keyword>
<dbReference type="InterPro" id="IPR020846">
    <property type="entry name" value="MFS_dom"/>
</dbReference>
<evidence type="ECO:0000259" key="7">
    <source>
        <dbReference type="PROSITE" id="PS50850"/>
    </source>
</evidence>
<reference evidence="8 9" key="1">
    <citation type="journal article" date="2016" name="Appl. Environ. Microbiol.">
        <title>Lack of Overt Genome Reduction in the Bryostatin-Producing Bryozoan Symbiont "Candidatus Endobugula sertula".</title>
        <authorList>
            <person name="Miller I.J."/>
            <person name="Vanee N."/>
            <person name="Fong S.S."/>
            <person name="Lim-Fong G.E."/>
            <person name="Kwan J.C."/>
        </authorList>
    </citation>
    <scope>NUCLEOTIDE SEQUENCE [LARGE SCALE GENOMIC DNA]</scope>
    <source>
        <strain evidence="8">AB1-4</strain>
    </source>
</reference>
<feature type="transmembrane region" description="Helical" evidence="6">
    <location>
        <begin position="119"/>
        <end position="140"/>
    </location>
</feature>
<dbReference type="PANTHER" id="PTHR42718">
    <property type="entry name" value="MAJOR FACILITATOR SUPERFAMILY MULTIDRUG TRANSPORTER MFSC"/>
    <property type="match status" value="1"/>
</dbReference>
<feature type="transmembrane region" description="Helical" evidence="6">
    <location>
        <begin position="283"/>
        <end position="306"/>
    </location>
</feature>
<feature type="transmembrane region" description="Helical" evidence="6">
    <location>
        <begin position="211"/>
        <end position="235"/>
    </location>
</feature>
<feature type="domain" description="Major facilitator superfamily (MFS) profile" evidence="7">
    <location>
        <begin position="1"/>
        <end position="413"/>
    </location>
</feature>
<feature type="transmembrane region" description="Helical" evidence="6">
    <location>
        <begin position="89"/>
        <end position="110"/>
    </location>
</feature>
<keyword evidence="3 6" id="KW-0812">Transmembrane</keyword>
<dbReference type="PANTHER" id="PTHR42718:SF9">
    <property type="entry name" value="MAJOR FACILITATOR SUPERFAMILY MULTIDRUG TRANSPORTER MFSC"/>
    <property type="match status" value="1"/>
</dbReference>
<evidence type="ECO:0000313" key="9">
    <source>
        <dbReference type="Proteomes" id="UP000242502"/>
    </source>
</evidence>
<evidence type="ECO:0000256" key="1">
    <source>
        <dbReference type="ARBA" id="ARBA00004141"/>
    </source>
</evidence>
<dbReference type="PROSITE" id="PS50850">
    <property type="entry name" value="MFS"/>
    <property type="match status" value="1"/>
</dbReference>
<evidence type="ECO:0000313" key="8">
    <source>
        <dbReference type="EMBL" id="ODS22846.1"/>
    </source>
</evidence>
<dbReference type="SUPFAM" id="SSF103473">
    <property type="entry name" value="MFS general substrate transporter"/>
    <property type="match status" value="1"/>
</dbReference>
<dbReference type="AlphaFoldDB" id="A0A1D2QMP2"/>
<name>A0A1D2QMP2_9GAMM</name>
<dbReference type="Pfam" id="PF07690">
    <property type="entry name" value="MFS_1"/>
    <property type="match status" value="1"/>
</dbReference>
<dbReference type="InterPro" id="IPR011701">
    <property type="entry name" value="MFS"/>
</dbReference>